<dbReference type="Pfam" id="PF04397">
    <property type="entry name" value="LytTR"/>
    <property type="match status" value="1"/>
</dbReference>
<reference evidence="3 4" key="1">
    <citation type="submission" date="2016-10" db="EMBL/GenBank/DDBJ databases">
        <authorList>
            <person name="de Groot N.N."/>
        </authorList>
    </citation>
    <scope>NUCLEOTIDE SEQUENCE [LARGE SCALE GENOMIC DNA]</scope>
    <source>
        <strain evidence="3 4">DSM 25232</strain>
    </source>
</reference>
<evidence type="ECO:0000313" key="3">
    <source>
        <dbReference type="EMBL" id="SEK87830.1"/>
    </source>
</evidence>
<evidence type="ECO:0000313" key="4">
    <source>
        <dbReference type="Proteomes" id="UP000198521"/>
    </source>
</evidence>
<protein>
    <submittedName>
        <fullName evidence="3">Transcriptional regulator, LytTR family</fullName>
    </submittedName>
</protein>
<dbReference type="PANTHER" id="PTHR37299">
    <property type="entry name" value="TRANSCRIPTIONAL REGULATOR-RELATED"/>
    <property type="match status" value="1"/>
</dbReference>
<feature type="transmembrane region" description="Helical" evidence="1">
    <location>
        <begin position="20"/>
        <end position="39"/>
    </location>
</feature>
<dbReference type="InterPro" id="IPR007492">
    <property type="entry name" value="LytTR_DNA-bd_dom"/>
</dbReference>
<dbReference type="GO" id="GO:0003677">
    <property type="term" value="F:DNA binding"/>
    <property type="evidence" value="ECO:0007669"/>
    <property type="project" value="InterPro"/>
</dbReference>
<keyword evidence="1" id="KW-1133">Transmembrane helix</keyword>
<keyword evidence="1" id="KW-0812">Transmembrane</keyword>
<dbReference type="InterPro" id="IPR046947">
    <property type="entry name" value="LytR-like"/>
</dbReference>
<feature type="domain" description="HTH LytTR-type" evidence="2">
    <location>
        <begin position="165"/>
        <end position="270"/>
    </location>
</feature>
<evidence type="ECO:0000259" key="2">
    <source>
        <dbReference type="PROSITE" id="PS50930"/>
    </source>
</evidence>
<sequence length="270" mass="32007">MLFNKSFPYSTSITNNVKIAAILSFAVVFILIFLQPFGANNFNHPYKDLYFIGYGIISFIVYLSLYFLSRYYYSNFKRWRWSEEFVFCFLYVSIAIIISFFYTELSINKRSNFINFDFFIKWFRFIFLGFGIILSIVSFFLRNYYGKIIESVEKTDLSYNRKVLLKSSLKKESFLVVLAKVIYVKSEDNYVNIYYEEDQEIKKKVMRNTLSSVFGQLESMIRVHRSYIINPSYISSLEGNAQNGKVRLDNIEEVIPVSKTYFDEVKSHTN</sequence>
<dbReference type="Gene3D" id="2.40.50.1020">
    <property type="entry name" value="LytTr DNA-binding domain"/>
    <property type="match status" value="1"/>
</dbReference>
<proteinExistence type="predicted"/>
<name>A0A1H7KMT2_AQUAM</name>
<dbReference type="PANTHER" id="PTHR37299:SF1">
    <property type="entry name" value="STAGE 0 SPORULATION PROTEIN A HOMOLOG"/>
    <property type="match status" value="1"/>
</dbReference>
<dbReference type="AlphaFoldDB" id="A0A1H7KMT2"/>
<feature type="transmembrane region" description="Helical" evidence="1">
    <location>
        <begin position="51"/>
        <end position="73"/>
    </location>
</feature>
<keyword evidence="1" id="KW-0472">Membrane</keyword>
<feature type="transmembrane region" description="Helical" evidence="1">
    <location>
        <begin position="122"/>
        <end position="141"/>
    </location>
</feature>
<organism evidence="3 4">
    <name type="scientific">Aquimarina amphilecti</name>
    <dbReference type="NCBI Taxonomy" id="1038014"/>
    <lineage>
        <taxon>Bacteria</taxon>
        <taxon>Pseudomonadati</taxon>
        <taxon>Bacteroidota</taxon>
        <taxon>Flavobacteriia</taxon>
        <taxon>Flavobacteriales</taxon>
        <taxon>Flavobacteriaceae</taxon>
        <taxon>Aquimarina</taxon>
    </lineage>
</organism>
<evidence type="ECO:0000256" key="1">
    <source>
        <dbReference type="SAM" id="Phobius"/>
    </source>
</evidence>
<dbReference type="GO" id="GO:0000156">
    <property type="term" value="F:phosphorelay response regulator activity"/>
    <property type="evidence" value="ECO:0007669"/>
    <property type="project" value="InterPro"/>
</dbReference>
<dbReference type="PROSITE" id="PS50930">
    <property type="entry name" value="HTH_LYTTR"/>
    <property type="match status" value="1"/>
</dbReference>
<dbReference type="EMBL" id="FOAB01000002">
    <property type="protein sequence ID" value="SEK87830.1"/>
    <property type="molecule type" value="Genomic_DNA"/>
</dbReference>
<gene>
    <name evidence="3" type="ORF">SAMN04487910_1369</name>
</gene>
<keyword evidence="4" id="KW-1185">Reference proteome</keyword>
<dbReference type="STRING" id="1038014.SAMN04487910_1369"/>
<dbReference type="OrthoDB" id="1118393at2"/>
<feature type="transmembrane region" description="Helical" evidence="1">
    <location>
        <begin position="85"/>
        <end position="102"/>
    </location>
</feature>
<dbReference type="SMART" id="SM00850">
    <property type="entry name" value="LytTR"/>
    <property type="match status" value="1"/>
</dbReference>
<dbReference type="Proteomes" id="UP000198521">
    <property type="component" value="Unassembled WGS sequence"/>
</dbReference>
<accession>A0A1H7KMT2</accession>